<name>A0ACC2S4E2_9FUNG</name>
<organism evidence="1 2">
    <name type="scientific">Entomophthora muscae</name>
    <dbReference type="NCBI Taxonomy" id="34485"/>
    <lineage>
        <taxon>Eukaryota</taxon>
        <taxon>Fungi</taxon>
        <taxon>Fungi incertae sedis</taxon>
        <taxon>Zoopagomycota</taxon>
        <taxon>Entomophthoromycotina</taxon>
        <taxon>Entomophthoromycetes</taxon>
        <taxon>Entomophthorales</taxon>
        <taxon>Entomophthoraceae</taxon>
        <taxon>Entomophthora</taxon>
    </lineage>
</organism>
<keyword evidence="2" id="KW-1185">Reference proteome</keyword>
<proteinExistence type="predicted"/>
<reference evidence="1" key="1">
    <citation type="submission" date="2022-04" db="EMBL/GenBank/DDBJ databases">
        <title>Genome of the entomopathogenic fungus Entomophthora muscae.</title>
        <authorList>
            <person name="Elya C."/>
            <person name="Lovett B.R."/>
            <person name="Lee E."/>
            <person name="Macias A.M."/>
            <person name="Hajek A.E."/>
            <person name="De Bivort B.L."/>
            <person name="Kasson M.T."/>
            <person name="De Fine Licht H.H."/>
            <person name="Stajich J.E."/>
        </authorList>
    </citation>
    <scope>NUCLEOTIDE SEQUENCE</scope>
    <source>
        <strain evidence="1">Berkeley</strain>
    </source>
</reference>
<accession>A0ACC2S4E2</accession>
<gene>
    <name evidence="1" type="ORF">DSO57_1025212</name>
</gene>
<evidence type="ECO:0000313" key="1">
    <source>
        <dbReference type="EMBL" id="KAJ9057164.1"/>
    </source>
</evidence>
<evidence type="ECO:0000313" key="2">
    <source>
        <dbReference type="Proteomes" id="UP001165960"/>
    </source>
</evidence>
<dbReference type="EMBL" id="QTSX02005820">
    <property type="protein sequence ID" value="KAJ9057164.1"/>
    <property type="molecule type" value="Genomic_DNA"/>
</dbReference>
<sequence length="118" mass="12560">MTNQSWKGPHWLAFSFDQPCSLSFLHKLGVVSASLQDLKSLGTKPCAADSTASCELKQALDHDLVVSAVKPDLVHSSANDRTLKDEKNSVTSSAFILSPAISLAASQGTNPRKYSVAS</sequence>
<dbReference type="Proteomes" id="UP001165960">
    <property type="component" value="Unassembled WGS sequence"/>
</dbReference>
<protein>
    <submittedName>
        <fullName evidence="1">Uncharacterized protein</fullName>
    </submittedName>
</protein>
<comment type="caution">
    <text evidence="1">The sequence shown here is derived from an EMBL/GenBank/DDBJ whole genome shotgun (WGS) entry which is preliminary data.</text>
</comment>